<feature type="domain" description="TonB-dependent receptor-like beta-barrel" evidence="6">
    <location>
        <begin position="406"/>
        <end position="895"/>
    </location>
</feature>
<dbReference type="NCBIfam" id="TIGR01782">
    <property type="entry name" value="TonB-Xanth-Caul"/>
    <property type="match status" value="1"/>
</dbReference>
<keyword evidence="2 4" id="KW-0472">Membrane</keyword>
<dbReference type="Gene3D" id="2.170.130.10">
    <property type="entry name" value="TonB-dependent receptor, plug domain"/>
    <property type="match status" value="1"/>
</dbReference>
<comment type="subcellular location">
    <subcellularLocation>
        <location evidence="1 4">Cell outer membrane</location>
    </subcellularLocation>
</comment>
<comment type="similarity">
    <text evidence="4">Belongs to the TonB-dependent receptor family.</text>
</comment>
<evidence type="ECO:0000256" key="3">
    <source>
        <dbReference type="ARBA" id="ARBA00023237"/>
    </source>
</evidence>
<dbReference type="InterPro" id="IPR012910">
    <property type="entry name" value="Plug_dom"/>
</dbReference>
<dbReference type="Pfam" id="PF07715">
    <property type="entry name" value="Plug"/>
    <property type="match status" value="1"/>
</dbReference>
<proteinExistence type="inferred from homology"/>
<dbReference type="InterPro" id="IPR036942">
    <property type="entry name" value="Beta-barrel_TonB_sf"/>
</dbReference>
<evidence type="ECO:0000313" key="8">
    <source>
        <dbReference type="EMBL" id="MFC4307676.1"/>
    </source>
</evidence>
<dbReference type="Proteomes" id="UP001595904">
    <property type="component" value="Unassembled WGS sequence"/>
</dbReference>
<evidence type="ECO:0000256" key="5">
    <source>
        <dbReference type="SAM" id="MobiDB-lite"/>
    </source>
</evidence>
<dbReference type="EMBL" id="JBHSDU010000001">
    <property type="protein sequence ID" value="MFC4307676.1"/>
    <property type="molecule type" value="Genomic_DNA"/>
</dbReference>
<dbReference type="InterPro" id="IPR010104">
    <property type="entry name" value="TonB_rcpt_bac"/>
</dbReference>
<name>A0ABV8SJZ0_9GAMM</name>
<keyword evidence="9" id="KW-1185">Reference proteome</keyword>
<comment type="caution">
    <text evidence="8">The sequence shown here is derived from an EMBL/GenBank/DDBJ whole genome shotgun (WGS) entry which is preliminary data.</text>
</comment>
<dbReference type="PANTHER" id="PTHR40980">
    <property type="entry name" value="PLUG DOMAIN-CONTAINING PROTEIN"/>
    <property type="match status" value="1"/>
</dbReference>
<protein>
    <submittedName>
        <fullName evidence="8">TonB-dependent receptor</fullName>
    </submittedName>
</protein>
<sequence length="927" mass="101523">MANIYGYRGPRSATRAPWAWAASVLFLHGWSTPAISAQSGELEEVVVTGIRAGLRSSLEVKRESITVVDAISAEDIGDFPDKNLGEALQRITGVQISRQDGEGRGVSIRGAEPGLNRVEINGVTALSLTVGGGRDVDFRDLPVEFVSRLEVFKSSTPEMTEGGIGGTVRVVTRRPLDSAEPYLAGSTQMVYSDLAREYDPKLAIIGSRTFLNNTLGLLGAATYEERHLDSHNARTTGWLRRSPTPTGSGATPGRGTDVNGDGTNDWIPEIPRYSLDRRETKRPAFLGIVEWAPNEAVKVFAEGTYAKAKEQVSSMLMQLSAASGLIDYANSVVGPDNTVTHLEVIPHPLFQTDLAYRNIGGSLEREQYTTALGGEWDLGAFKLDGRVTYASAEVQNDEKNSTATIFGVPRAIVDYNNSERAPNFTFPGIDTTTGDAVNNLTAVFNPRTNSQEETSAQFNVEYQPEINWLTSIKTGFEVRELTMDSILFQRTIQLTSRPGISSGGSTISIPVAQSVIRDIIDNNSGVNDVRFFATGDLGFNGIRYWNDNGDATYNATIAASGLGNIDVHGFNPNTETNNSFQNYLDTWEVEEKTNAAYLQSSFKFDGLAIPISGTLGVRYVDTETMSSGYNRIRHAPGVVTFPRASHDGGYKRWLPSLNLRFDLSDDLVGRMTAGKVLARPNPSQLALRRSLDSVGFTGSRGNPELKPYEATQYDLGLEWYFSRDGFVSATAFRKEIAEFVINKSFSEEVDGSPGDSSGNEYTVVLPVNGGDDVTVNGIEAGAQYAFDFLPQPFNGFGALANVTYQKDKGFKGPNIITGEILPFPGLSRLSYNYSLYFENDRFSARASYNWREKWLISASGRGALPEFNEDFGSLDASVSYNILPEITVFVEAINLLGDQRIEHNTELRRIANETYGSRYFLGVRARL</sequence>
<dbReference type="InterPro" id="IPR000531">
    <property type="entry name" value="Beta-barrel_TonB"/>
</dbReference>
<dbReference type="CDD" id="cd01347">
    <property type="entry name" value="ligand_gated_channel"/>
    <property type="match status" value="1"/>
</dbReference>
<evidence type="ECO:0000256" key="2">
    <source>
        <dbReference type="ARBA" id="ARBA00023136"/>
    </source>
</evidence>
<dbReference type="InterPro" id="IPR037066">
    <property type="entry name" value="Plug_dom_sf"/>
</dbReference>
<keyword evidence="8" id="KW-0675">Receptor</keyword>
<dbReference type="SUPFAM" id="SSF56935">
    <property type="entry name" value="Porins"/>
    <property type="match status" value="1"/>
</dbReference>
<organism evidence="8 9">
    <name type="scientific">Steroidobacter flavus</name>
    <dbReference type="NCBI Taxonomy" id="1842136"/>
    <lineage>
        <taxon>Bacteria</taxon>
        <taxon>Pseudomonadati</taxon>
        <taxon>Pseudomonadota</taxon>
        <taxon>Gammaproteobacteria</taxon>
        <taxon>Steroidobacterales</taxon>
        <taxon>Steroidobacteraceae</taxon>
        <taxon>Steroidobacter</taxon>
    </lineage>
</organism>
<keyword evidence="4" id="KW-0798">TonB box</keyword>
<dbReference type="PANTHER" id="PTHR40980:SF3">
    <property type="entry name" value="TONB-DEPENDENT RECEPTOR-LIKE BETA-BARREL DOMAIN-CONTAINING PROTEIN"/>
    <property type="match status" value="1"/>
</dbReference>
<evidence type="ECO:0000259" key="7">
    <source>
        <dbReference type="Pfam" id="PF07715"/>
    </source>
</evidence>
<gene>
    <name evidence="8" type="ORF">ACFPN2_01145</name>
</gene>
<reference evidence="9" key="1">
    <citation type="journal article" date="2019" name="Int. J. Syst. Evol. Microbiol.">
        <title>The Global Catalogue of Microorganisms (GCM) 10K type strain sequencing project: providing services to taxonomists for standard genome sequencing and annotation.</title>
        <authorList>
            <consortium name="The Broad Institute Genomics Platform"/>
            <consortium name="The Broad Institute Genome Sequencing Center for Infectious Disease"/>
            <person name="Wu L."/>
            <person name="Ma J."/>
        </authorList>
    </citation>
    <scope>NUCLEOTIDE SEQUENCE [LARGE SCALE GENOMIC DNA]</scope>
    <source>
        <strain evidence="9">CGMCC 1.10759</strain>
    </source>
</reference>
<dbReference type="Gene3D" id="2.40.170.20">
    <property type="entry name" value="TonB-dependent receptor, beta-barrel domain"/>
    <property type="match status" value="1"/>
</dbReference>
<evidence type="ECO:0000256" key="4">
    <source>
        <dbReference type="RuleBase" id="RU003357"/>
    </source>
</evidence>
<evidence type="ECO:0000256" key="1">
    <source>
        <dbReference type="ARBA" id="ARBA00004442"/>
    </source>
</evidence>
<dbReference type="RefSeq" id="WP_380594144.1">
    <property type="nucleotide sequence ID" value="NZ_JBHSDU010000001.1"/>
</dbReference>
<accession>A0ABV8SJZ0</accession>
<feature type="region of interest" description="Disordered" evidence="5">
    <location>
        <begin position="236"/>
        <end position="263"/>
    </location>
</feature>
<dbReference type="Pfam" id="PF00593">
    <property type="entry name" value="TonB_dep_Rec_b-barrel"/>
    <property type="match status" value="1"/>
</dbReference>
<evidence type="ECO:0000259" key="6">
    <source>
        <dbReference type="Pfam" id="PF00593"/>
    </source>
</evidence>
<evidence type="ECO:0000313" key="9">
    <source>
        <dbReference type="Proteomes" id="UP001595904"/>
    </source>
</evidence>
<keyword evidence="3" id="KW-0998">Cell outer membrane</keyword>
<feature type="domain" description="TonB-dependent receptor plug" evidence="7">
    <location>
        <begin position="61"/>
        <end position="167"/>
    </location>
</feature>